<sequence>MADWEGINEFVAVVEAESFTGAATKLNTSVANISRRVNALEQRLGSRLFVRTTRKVSVTEAGATYYHHCKPLVEGLGLAELAINQLHSSPQGKIKVTAPVTFGEQVLSPLMHEFLLEYPQIELDLVLSNQQFDLVQEGFDLAIRLGRLQDSSMMARKLRDRNVYVCASPSYIEKHGEPHTLSELKRHQCLRGSTKYWRFDDSGSDRLIHVDGRLQCNSGYSLMDAALKGLGIVQLPDYYVQPYLESGELIELLTAYRGDKEGIWALYPQNRMLTSKVRTLIDYLSEALSNNDS</sequence>
<dbReference type="GO" id="GO:0006351">
    <property type="term" value="P:DNA-templated transcription"/>
    <property type="evidence" value="ECO:0007669"/>
    <property type="project" value="TreeGrafter"/>
</dbReference>
<evidence type="ECO:0000313" key="6">
    <source>
        <dbReference type="EMBL" id="GAM61902.1"/>
    </source>
</evidence>
<evidence type="ECO:0000256" key="1">
    <source>
        <dbReference type="ARBA" id="ARBA00009437"/>
    </source>
</evidence>
<reference evidence="6 7" key="1">
    <citation type="submission" date="2015-01" db="EMBL/GenBank/DDBJ databases">
        <title>Vibrio sp. C5 JCM 19232 whole genome shotgun sequence.</title>
        <authorList>
            <person name="Sawabe T."/>
            <person name="Meirelles P."/>
            <person name="Feng G."/>
            <person name="Sayaka M."/>
            <person name="Hattori M."/>
            <person name="Ohkuma M."/>
        </authorList>
    </citation>
    <scope>NUCLEOTIDE SEQUENCE [LARGE SCALE GENOMIC DNA]</scope>
    <source>
        <strain evidence="6 7">JCM19232</strain>
    </source>
</reference>
<dbReference type="InterPro" id="IPR000847">
    <property type="entry name" value="LysR_HTH_N"/>
</dbReference>
<dbReference type="PANTHER" id="PTHR30537:SF10">
    <property type="entry name" value="TRANSCRIPTIONAL REGULATOR-RELATED"/>
    <property type="match status" value="1"/>
</dbReference>
<protein>
    <submittedName>
        <fullName evidence="6">Transcriptional regulator</fullName>
    </submittedName>
</protein>
<evidence type="ECO:0000256" key="3">
    <source>
        <dbReference type="ARBA" id="ARBA00023125"/>
    </source>
</evidence>
<dbReference type="InterPro" id="IPR036390">
    <property type="entry name" value="WH_DNA-bd_sf"/>
</dbReference>
<keyword evidence="2" id="KW-0805">Transcription regulation</keyword>
<name>A0A0B8PBI7_9VIBR</name>
<dbReference type="FunFam" id="1.10.10.10:FF:000001">
    <property type="entry name" value="LysR family transcriptional regulator"/>
    <property type="match status" value="1"/>
</dbReference>
<feature type="domain" description="HTH lysR-type" evidence="5">
    <location>
        <begin position="10"/>
        <end position="59"/>
    </location>
</feature>
<comment type="caution">
    <text evidence="6">The sequence shown here is derived from an EMBL/GenBank/DDBJ whole genome shotgun (WGS) entry which is preliminary data.</text>
</comment>
<dbReference type="PANTHER" id="PTHR30537">
    <property type="entry name" value="HTH-TYPE TRANSCRIPTIONAL REGULATOR"/>
    <property type="match status" value="1"/>
</dbReference>
<dbReference type="Proteomes" id="UP000031670">
    <property type="component" value="Unassembled WGS sequence"/>
</dbReference>
<evidence type="ECO:0000313" key="7">
    <source>
        <dbReference type="Proteomes" id="UP000031670"/>
    </source>
</evidence>
<comment type="similarity">
    <text evidence="1">Belongs to the LysR transcriptional regulatory family.</text>
</comment>
<keyword evidence="3" id="KW-0238">DNA-binding</keyword>
<dbReference type="InterPro" id="IPR005119">
    <property type="entry name" value="LysR_subst-bd"/>
</dbReference>
<evidence type="ECO:0000259" key="5">
    <source>
        <dbReference type="PROSITE" id="PS50931"/>
    </source>
</evidence>
<dbReference type="GO" id="GO:0003700">
    <property type="term" value="F:DNA-binding transcription factor activity"/>
    <property type="evidence" value="ECO:0007669"/>
    <property type="project" value="InterPro"/>
</dbReference>
<keyword evidence="4" id="KW-0804">Transcription</keyword>
<dbReference type="EMBL" id="BBSA01000004">
    <property type="protein sequence ID" value="GAM61902.1"/>
    <property type="molecule type" value="Genomic_DNA"/>
</dbReference>
<dbReference type="FunFam" id="3.40.190.290:FF:000001">
    <property type="entry name" value="Transcriptional regulator, LysR family"/>
    <property type="match status" value="1"/>
</dbReference>
<proteinExistence type="inferred from homology"/>
<gene>
    <name evidence="6" type="ORF">JCM19232_6207</name>
</gene>
<dbReference type="Pfam" id="PF00126">
    <property type="entry name" value="HTH_1"/>
    <property type="match status" value="1"/>
</dbReference>
<dbReference type="Gene3D" id="3.40.190.290">
    <property type="match status" value="1"/>
</dbReference>
<reference evidence="6 7" key="2">
    <citation type="submission" date="2015-01" db="EMBL/GenBank/DDBJ databases">
        <authorList>
            <consortium name="NBRP consortium"/>
            <person name="Sawabe T."/>
            <person name="Meirelles P."/>
            <person name="Feng G."/>
            <person name="Sayaka M."/>
            <person name="Hattori M."/>
            <person name="Ohkuma M."/>
        </authorList>
    </citation>
    <scope>NUCLEOTIDE SEQUENCE [LARGE SCALE GENOMIC DNA]</scope>
    <source>
        <strain evidence="6 7">JCM19232</strain>
    </source>
</reference>
<dbReference type="Pfam" id="PF03466">
    <property type="entry name" value="LysR_substrate"/>
    <property type="match status" value="1"/>
</dbReference>
<dbReference type="GO" id="GO:0043565">
    <property type="term" value="F:sequence-specific DNA binding"/>
    <property type="evidence" value="ECO:0007669"/>
    <property type="project" value="TreeGrafter"/>
</dbReference>
<dbReference type="PROSITE" id="PS50931">
    <property type="entry name" value="HTH_LYSR"/>
    <property type="match status" value="1"/>
</dbReference>
<evidence type="ECO:0000256" key="2">
    <source>
        <dbReference type="ARBA" id="ARBA00023015"/>
    </source>
</evidence>
<evidence type="ECO:0000256" key="4">
    <source>
        <dbReference type="ARBA" id="ARBA00023163"/>
    </source>
</evidence>
<dbReference type="Gene3D" id="1.10.10.10">
    <property type="entry name" value="Winged helix-like DNA-binding domain superfamily/Winged helix DNA-binding domain"/>
    <property type="match status" value="1"/>
</dbReference>
<dbReference type="SUPFAM" id="SSF46785">
    <property type="entry name" value="Winged helix' DNA-binding domain"/>
    <property type="match status" value="1"/>
</dbReference>
<dbReference type="InterPro" id="IPR058163">
    <property type="entry name" value="LysR-type_TF_proteobact-type"/>
</dbReference>
<accession>A0A0B8PBI7</accession>
<dbReference type="SUPFAM" id="SSF53850">
    <property type="entry name" value="Periplasmic binding protein-like II"/>
    <property type="match status" value="1"/>
</dbReference>
<dbReference type="AlphaFoldDB" id="A0A0B8PBI7"/>
<dbReference type="InterPro" id="IPR036388">
    <property type="entry name" value="WH-like_DNA-bd_sf"/>
</dbReference>
<organism evidence="6 7">
    <name type="scientific">Vibrio ishigakensis</name>
    <dbReference type="NCBI Taxonomy" id="1481914"/>
    <lineage>
        <taxon>Bacteria</taxon>
        <taxon>Pseudomonadati</taxon>
        <taxon>Pseudomonadota</taxon>
        <taxon>Gammaproteobacteria</taxon>
        <taxon>Vibrionales</taxon>
        <taxon>Vibrionaceae</taxon>
        <taxon>Vibrio</taxon>
    </lineage>
</organism>